<evidence type="ECO:0000313" key="1">
    <source>
        <dbReference type="EMBL" id="DAD84144.1"/>
    </source>
</evidence>
<sequence>MAEEKRGRGRPKEDELVVKPFVPHVRPQIKEKNKEAYAKKAIRRADQLYKQYAQPRPNPLNLEDKELTKEAKEMWAYIFSTRENLSAAFNAKTFENCDEILTAFEGFCAYIRNNNFIKQFKRPDGGDGVMPIVPNVTNLALWLGISRRSMREHLANMSPSQEAEYKSMLGDLLSDGALVGAYNTSSAIFTLKNLCDWADKREDRITKVEDTSSIDEAKKNLEELGYVRPRLLEGGKNE</sequence>
<dbReference type="EMBL" id="BK014952">
    <property type="protein sequence ID" value="DAD84144.1"/>
    <property type="molecule type" value="Genomic_DNA"/>
</dbReference>
<organism evidence="1">
    <name type="scientific">Podoviridae sp. ctoqT5</name>
    <dbReference type="NCBI Taxonomy" id="2826577"/>
    <lineage>
        <taxon>Viruses</taxon>
        <taxon>Duplodnaviria</taxon>
        <taxon>Heunggongvirae</taxon>
        <taxon>Uroviricota</taxon>
        <taxon>Caudoviricetes</taxon>
    </lineage>
</organism>
<accession>A0A8S5MPI4</accession>
<reference evidence="1" key="1">
    <citation type="journal article" date="2021" name="Proc. Natl. Acad. Sci. U.S.A.">
        <title>A Catalog of Tens of Thousands of Viruses from Human Metagenomes Reveals Hidden Associations with Chronic Diseases.</title>
        <authorList>
            <person name="Tisza M.J."/>
            <person name="Buck C.B."/>
        </authorList>
    </citation>
    <scope>NUCLEOTIDE SEQUENCE</scope>
    <source>
        <strain evidence="1">CtoqT5</strain>
    </source>
</reference>
<proteinExistence type="predicted"/>
<protein>
    <submittedName>
        <fullName evidence="1">DNA-packaging protein small subunit</fullName>
    </submittedName>
</protein>
<name>A0A8S5MPI4_9CAUD</name>